<protein>
    <recommendedName>
        <fullName evidence="1">J domain-containing protein</fullName>
    </recommendedName>
</protein>
<proteinExistence type="predicted"/>
<dbReference type="SMART" id="SM00271">
    <property type="entry name" value="DnaJ"/>
    <property type="match status" value="1"/>
</dbReference>
<dbReference type="Proteomes" id="UP000029725">
    <property type="component" value="Unassembled WGS sequence"/>
</dbReference>
<sequence length="311" mass="35237">MVKDRHYYDLLGVSPEGSASDIRKAYYLKAMKYHPDKNKDDPTAESRFKEISEAYQVLSDATLRARYDQLGPASACPEAGFISPEQIFKMLFGGDRFHTLIGDISLGRLLSEMATSDDQNSNTEEIREKIISEKSQKIQEERIEMLLSALISKTSLLIDGVYTEQAFTELLKEEAKDLSKESYGVSLLRSIGYVYSTRARLYLGKSSWFGLPGLFISIKEKGHIIGSLVETIGAVREVSKEPIKDSPDSEEKIKRAMWKATSFEIQATLREVCDRFLHPQSEMPRRAAAEFSTRRAQVLKLIGDTFRMVHE</sequence>
<dbReference type="OrthoDB" id="2190572at2759"/>
<dbReference type="Pfam" id="PF00226">
    <property type="entry name" value="DnaJ"/>
    <property type="match status" value="1"/>
</dbReference>
<dbReference type="CDD" id="cd06257">
    <property type="entry name" value="DnaJ"/>
    <property type="match status" value="1"/>
</dbReference>
<dbReference type="PROSITE" id="PS50076">
    <property type="entry name" value="DNAJ_2"/>
    <property type="match status" value="1"/>
</dbReference>
<dbReference type="PROSITE" id="PS00636">
    <property type="entry name" value="DNAJ_1"/>
    <property type="match status" value="1"/>
</dbReference>
<dbReference type="HOGENOM" id="CLU_025145_1_1_1"/>
<dbReference type="PANTHER" id="PTHR44924">
    <property type="entry name" value="DNAJ SUBFAMILY A MEMBER 2"/>
    <property type="match status" value="1"/>
</dbReference>
<dbReference type="RefSeq" id="XP_013237224.1">
    <property type="nucleotide sequence ID" value="XM_013381770.1"/>
</dbReference>
<dbReference type="InterPro" id="IPR018253">
    <property type="entry name" value="DnaJ_domain_CS"/>
</dbReference>
<dbReference type="PRINTS" id="PR00625">
    <property type="entry name" value="JDOMAIN"/>
</dbReference>
<dbReference type="PANTHER" id="PTHR44924:SF1">
    <property type="entry name" value="DNAJ SUBFAMILY A MEMBER 2"/>
    <property type="match status" value="1"/>
</dbReference>
<evidence type="ECO:0000313" key="3">
    <source>
        <dbReference type="Proteomes" id="UP000029725"/>
    </source>
</evidence>
<gene>
    <name evidence="2" type="ORF">DI09_55p140</name>
</gene>
<evidence type="ECO:0000259" key="1">
    <source>
        <dbReference type="PROSITE" id="PS50076"/>
    </source>
</evidence>
<keyword evidence="3" id="KW-1185">Reference proteome</keyword>
<dbReference type="SUPFAM" id="SSF46565">
    <property type="entry name" value="Chaperone J-domain"/>
    <property type="match status" value="1"/>
</dbReference>
<dbReference type="Pfam" id="PF14308">
    <property type="entry name" value="DnaJ-X"/>
    <property type="match status" value="2"/>
</dbReference>
<feature type="domain" description="J" evidence="1">
    <location>
        <begin position="6"/>
        <end position="71"/>
    </location>
</feature>
<reference evidence="2 3" key="1">
    <citation type="submission" date="2014-04" db="EMBL/GenBank/DDBJ databases">
        <title>A new species of microsporidia sheds light on the evolution of extreme parasitism.</title>
        <authorList>
            <person name="Haag K.L."/>
            <person name="James T.Y."/>
            <person name="Larsson R."/>
            <person name="Schaer T.M."/>
            <person name="Refardt D."/>
            <person name="Pombert J.-F."/>
            <person name="Ebert D."/>
        </authorList>
    </citation>
    <scope>NUCLEOTIDE SEQUENCE [LARGE SCALE GENOMIC DNA]</scope>
    <source>
        <strain evidence="2 3">UGP3</strain>
        <tissue evidence="2">Spores</tissue>
    </source>
</reference>
<dbReference type="AlphaFoldDB" id="A0A098VP07"/>
<dbReference type="Gene3D" id="1.10.287.110">
    <property type="entry name" value="DnaJ domain"/>
    <property type="match status" value="1"/>
</dbReference>
<name>A0A098VP07_9MICR</name>
<dbReference type="InterPro" id="IPR036869">
    <property type="entry name" value="J_dom_sf"/>
</dbReference>
<dbReference type="InterPro" id="IPR026894">
    <property type="entry name" value="DnaJ_X"/>
</dbReference>
<dbReference type="GeneID" id="25260315"/>
<dbReference type="VEuPathDB" id="MicrosporidiaDB:DI09_55p140"/>
<evidence type="ECO:0000313" key="2">
    <source>
        <dbReference type="EMBL" id="KGG50797.1"/>
    </source>
</evidence>
<comment type="caution">
    <text evidence="2">The sequence shown here is derived from an EMBL/GenBank/DDBJ whole genome shotgun (WGS) entry which is preliminary data.</text>
</comment>
<accession>A0A098VP07</accession>
<dbReference type="EMBL" id="JMKJ01000510">
    <property type="protein sequence ID" value="KGG50797.1"/>
    <property type="molecule type" value="Genomic_DNA"/>
</dbReference>
<organism evidence="2 3">
    <name type="scientific">Mitosporidium daphniae</name>
    <dbReference type="NCBI Taxonomy" id="1485682"/>
    <lineage>
        <taxon>Eukaryota</taxon>
        <taxon>Fungi</taxon>
        <taxon>Fungi incertae sedis</taxon>
        <taxon>Microsporidia</taxon>
        <taxon>Mitosporidium</taxon>
    </lineage>
</organism>
<dbReference type="InterPro" id="IPR001623">
    <property type="entry name" value="DnaJ_domain"/>
</dbReference>